<dbReference type="GO" id="GO:0005886">
    <property type="term" value="C:plasma membrane"/>
    <property type="evidence" value="ECO:0007669"/>
    <property type="project" value="TreeGrafter"/>
</dbReference>
<evidence type="ECO:0000313" key="9">
    <source>
        <dbReference type="Proteomes" id="UP000738349"/>
    </source>
</evidence>
<dbReference type="SUPFAM" id="SSF103473">
    <property type="entry name" value="MFS general substrate transporter"/>
    <property type="match status" value="1"/>
</dbReference>
<keyword evidence="3 6" id="KW-0812">Transmembrane</keyword>
<dbReference type="InterPro" id="IPR020846">
    <property type="entry name" value="MFS_dom"/>
</dbReference>
<evidence type="ECO:0000313" key="8">
    <source>
        <dbReference type="EMBL" id="KAH7121484.1"/>
    </source>
</evidence>
<dbReference type="Proteomes" id="UP000738349">
    <property type="component" value="Unassembled WGS sequence"/>
</dbReference>
<reference evidence="8" key="1">
    <citation type="journal article" date="2021" name="Nat. Commun.">
        <title>Genetic determinants of endophytism in the Arabidopsis root mycobiome.</title>
        <authorList>
            <person name="Mesny F."/>
            <person name="Miyauchi S."/>
            <person name="Thiergart T."/>
            <person name="Pickel B."/>
            <person name="Atanasova L."/>
            <person name="Karlsson M."/>
            <person name="Huettel B."/>
            <person name="Barry K.W."/>
            <person name="Haridas S."/>
            <person name="Chen C."/>
            <person name="Bauer D."/>
            <person name="Andreopoulos W."/>
            <person name="Pangilinan J."/>
            <person name="LaButti K."/>
            <person name="Riley R."/>
            <person name="Lipzen A."/>
            <person name="Clum A."/>
            <person name="Drula E."/>
            <person name="Henrissat B."/>
            <person name="Kohler A."/>
            <person name="Grigoriev I.V."/>
            <person name="Martin F.M."/>
            <person name="Hacquard S."/>
        </authorList>
    </citation>
    <scope>NUCLEOTIDE SEQUENCE</scope>
    <source>
        <strain evidence="8">MPI-CAGE-AT-0147</strain>
    </source>
</reference>
<feature type="transmembrane region" description="Helical" evidence="6">
    <location>
        <begin position="34"/>
        <end position="53"/>
    </location>
</feature>
<gene>
    <name evidence="8" type="ORF">EDB81DRAFT_847594</name>
</gene>
<feature type="transmembrane region" description="Helical" evidence="6">
    <location>
        <begin position="307"/>
        <end position="332"/>
    </location>
</feature>
<dbReference type="PANTHER" id="PTHR23501">
    <property type="entry name" value="MAJOR FACILITATOR SUPERFAMILY"/>
    <property type="match status" value="1"/>
</dbReference>
<feature type="transmembrane region" description="Helical" evidence="6">
    <location>
        <begin position="140"/>
        <end position="162"/>
    </location>
</feature>
<keyword evidence="4 6" id="KW-1133">Transmembrane helix</keyword>
<dbReference type="AlphaFoldDB" id="A0A9P9DMA6"/>
<comment type="caution">
    <text evidence="8">The sequence shown here is derived from an EMBL/GenBank/DDBJ whole genome shotgun (WGS) entry which is preliminary data.</text>
</comment>
<evidence type="ECO:0000259" key="7">
    <source>
        <dbReference type="PROSITE" id="PS50850"/>
    </source>
</evidence>
<organism evidence="8 9">
    <name type="scientific">Dactylonectria macrodidyma</name>
    <dbReference type="NCBI Taxonomy" id="307937"/>
    <lineage>
        <taxon>Eukaryota</taxon>
        <taxon>Fungi</taxon>
        <taxon>Dikarya</taxon>
        <taxon>Ascomycota</taxon>
        <taxon>Pezizomycotina</taxon>
        <taxon>Sordariomycetes</taxon>
        <taxon>Hypocreomycetidae</taxon>
        <taxon>Hypocreales</taxon>
        <taxon>Nectriaceae</taxon>
        <taxon>Dactylonectria</taxon>
    </lineage>
</organism>
<dbReference type="OrthoDB" id="2587356at2759"/>
<dbReference type="InterPro" id="IPR036259">
    <property type="entry name" value="MFS_trans_sf"/>
</dbReference>
<evidence type="ECO:0000256" key="3">
    <source>
        <dbReference type="ARBA" id="ARBA00022692"/>
    </source>
</evidence>
<dbReference type="PANTHER" id="PTHR23501:SF195">
    <property type="entry name" value="PEP5"/>
    <property type="match status" value="1"/>
</dbReference>
<feature type="transmembrane region" description="Helical" evidence="6">
    <location>
        <begin position="273"/>
        <end position="300"/>
    </location>
</feature>
<dbReference type="InterPro" id="IPR010573">
    <property type="entry name" value="MFS_Str1/Tri12-like"/>
</dbReference>
<evidence type="ECO:0000256" key="5">
    <source>
        <dbReference type="ARBA" id="ARBA00023136"/>
    </source>
</evidence>
<feature type="transmembrane region" description="Helical" evidence="6">
    <location>
        <begin position="223"/>
        <end position="243"/>
    </location>
</feature>
<protein>
    <submittedName>
        <fullName evidence="8">Fungal trichothecene efflux pump</fullName>
    </submittedName>
</protein>
<dbReference type="EMBL" id="JAGMUV010000024">
    <property type="protein sequence ID" value="KAH7121484.1"/>
    <property type="molecule type" value="Genomic_DNA"/>
</dbReference>
<dbReference type="Gene3D" id="1.20.1250.20">
    <property type="entry name" value="MFS general substrate transporter like domains"/>
    <property type="match status" value="1"/>
</dbReference>
<feature type="transmembrane region" description="Helical" evidence="6">
    <location>
        <begin position="73"/>
        <end position="91"/>
    </location>
</feature>
<evidence type="ECO:0000256" key="1">
    <source>
        <dbReference type="ARBA" id="ARBA00004141"/>
    </source>
</evidence>
<feature type="transmembrane region" description="Helical" evidence="6">
    <location>
        <begin position="402"/>
        <end position="421"/>
    </location>
</feature>
<feature type="transmembrane region" description="Helical" evidence="6">
    <location>
        <begin position="182"/>
        <end position="203"/>
    </location>
</feature>
<evidence type="ECO:0000256" key="2">
    <source>
        <dbReference type="ARBA" id="ARBA00022448"/>
    </source>
</evidence>
<sequence>MVIGGQVLNGLGVGCGFLSNPLLQEIVPKNHRPVATAFATLFSAGSFIGAPILEGLFIQKAVGGALDGWRVGFYIGAGLYLLAFISIMLFYHPMPRPNLEGRSIKQRLSREVDWLGISLVCTGLTLFLVGINFGGNPYEWTSGTVLGTLVFGVFLLVIFGLWEWKGTSTGILPHAVFQDRNFNTALLIRVSGGFALYGCQAFLPQVVVYVFGTGGLITAVWQLPLNVSTVVGALIAAIILRYFKEFRWITMGLLTVLLLGAGLMMLTKPGMHFAAWFFPSALMGIAIGSEASSLTILSGLAAPNESIATAICIGVAAGFVGGAIATTMYGQIFNSKVKEFLPPAISKAALAAGLPESSLTGMLSAFASGGLGSLPTVPGATPAVVQAVTEASRSAYAKSFQYIWYTLIAFCVVSMMGCWFFTSTTKYFTDEVTAPVVERHHKKVEHENTKGTE</sequence>
<feature type="domain" description="Major facilitator superfamily (MFS) profile" evidence="7">
    <location>
        <begin position="1"/>
        <end position="426"/>
    </location>
</feature>
<name>A0A9P9DMA6_9HYPO</name>
<evidence type="ECO:0000256" key="4">
    <source>
        <dbReference type="ARBA" id="ARBA00022989"/>
    </source>
</evidence>
<accession>A0A9P9DMA6</accession>
<dbReference type="PROSITE" id="PS50850">
    <property type="entry name" value="MFS"/>
    <property type="match status" value="1"/>
</dbReference>
<feature type="transmembrane region" description="Helical" evidence="6">
    <location>
        <begin position="248"/>
        <end position="267"/>
    </location>
</feature>
<proteinExistence type="predicted"/>
<keyword evidence="2" id="KW-0813">Transport</keyword>
<dbReference type="Pfam" id="PF06609">
    <property type="entry name" value="TRI12"/>
    <property type="match status" value="1"/>
</dbReference>
<comment type="subcellular location">
    <subcellularLocation>
        <location evidence="1">Membrane</location>
        <topology evidence="1">Multi-pass membrane protein</topology>
    </subcellularLocation>
</comment>
<dbReference type="GO" id="GO:0022857">
    <property type="term" value="F:transmembrane transporter activity"/>
    <property type="evidence" value="ECO:0007669"/>
    <property type="project" value="InterPro"/>
</dbReference>
<feature type="transmembrane region" description="Helical" evidence="6">
    <location>
        <begin position="112"/>
        <end position="134"/>
    </location>
</feature>
<keyword evidence="5 6" id="KW-0472">Membrane</keyword>
<keyword evidence="9" id="KW-1185">Reference proteome</keyword>
<evidence type="ECO:0000256" key="6">
    <source>
        <dbReference type="SAM" id="Phobius"/>
    </source>
</evidence>